<evidence type="ECO:0000313" key="2">
    <source>
        <dbReference type="Proteomes" id="UP000070444"/>
    </source>
</evidence>
<dbReference type="EMBL" id="KQ964482">
    <property type="protein sequence ID" value="KXN71171.1"/>
    <property type="molecule type" value="Genomic_DNA"/>
</dbReference>
<organism evidence="1 2">
    <name type="scientific">Conidiobolus coronatus (strain ATCC 28846 / CBS 209.66 / NRRL 28638)</name>
    <name type="common">Delacroixia coronata</name>
    <dbReference type="NCBI Taxonomy" id="796925"/>
    <lineage>
        <taxon>Eukaryota</taxon>
        <taxon>Fungi</taxon>
        <taxon>Fungi incertae sedis</taxon>
        <taxon>Zoopagomycota</taxon>
        <taxon>Entomophthoromycotina</taxon>
        <taxon>Entomophthoromycetes</taxon>
        <taxon>Entomophthorales</taxon>
        <taxon>Ancylistaceae</taxon>
        <taxon>Conidiobolus</taxon>
    </lineage>
</organism>
<reference evidence="1 2" key="1">
    <citation type="journal article" date="2015" name="Genome Biol. Evol.">
        <title>Phylogenomic analyses indicate that early fungi evolved digesting cell walls of algal ancestors of land plants.</title>
        <authorList>
            <person name="Chang Y."/>
            <person name="Wang S."/>
            <person name="Sekimoto S."/>
            <person name="Aerts A.L."/>
            <person name="Choi C."/>
            <person name="Clum A."/>
            <person name="LaButti K.M."/>
            <person name="Lindquist E.A."/>
            <person name="Yee Ngan C."/>
            <person name="Ohm R.A."/>
            <person name="Salamov A.A."/>
            <person name="Grigoriev I.V."/>
            <person name="Spatafora J.W."/>
            <person name="Berbee M.L."/>
        </authorList>
    </citation>
    <scope>NUCLEOTIDE SEQUENCE [LARGE SCALE GENOMIC DNA]</scope>
    <source>
        <strain evidence="1 2">NRRL 28638</strain>
    </source>
</reference>
<name>A0A137P8B4_CONC2</name>
<evidence type="ECO:0008006" key="3">
    <source>
        <dbReference type="Google" id="ProtNLM"/>
    </source>
</evidence>
<proteinExistence type="predicted"/>
<protein>
    <recommendedName>
        <fullName evidence="3">S-adenosyl-L-methionine-dependent methyltransferase</fullName>
    </recommendedName>
</protein>
<dbReference type="AlphaFoldDB" id="A0A137P8B4"/>
<dbReference type="Proteomes" id="UP000070444">
    <property type="component" value="Unassembled WGS sequence"/>
</dbReference>
<dbReference type="OrthoDB" id="2016285at2759"/>
<gene>
    <name evidence="1" type="ORF">CONCODRAFT_153144</name>
</gene>
<accession>A0A137P8B4</accession>
<dbReference type="STRING" id="796925.A0A137P8B4"/>
<dbReference type="InterPro" id="IPR029063">
    <property type="entry name" value="SAM-dependent_MTases_sf"/>
</dbReference>
<sequence length="260" mass="29858">MDAIHLVKRSKQEDRGKVLMIGLGIGSSAEPLIKLNYDVEIIELDPVVYKYAREYFYLSAPSKAHLVDAKQPLIQTPSPLTPPYQFIMHDVFNGAGVDGEYLFTLEALQKVHDLLEPKEGVLALNLVSGLVPPYDTSYVKVTNTLKKIFKYVRCFKEPHEQDEATVKVQNLVFFASNSPIDFLPVTHEVYQINEGLAYILDKFENFELKLDQVAEDDKLVLREDDPKVLDGATAKNQRELMHYHWEGMNKLLNWKTWLIY</sequence>
<dbReference type="SUPFAM" id="SSF53335">
    <property type="entry name" value="S-adenosyl-L-methionine-dependent methyltransferases"/>
    <property type="match status" value="1"/>
</dbReference>
<evidence type="ECO:0000313" key="1">
    <source>
        <dbReference type="EMBL" id="KXN71171.1"/>
    </source>
</evidence>
<dbReference type="Gene3D" id="3.40.50.150">
    <property type="entry name" value="Vaccinia Virus protein VP39"/>
    <property type="match status" value="1"/>
</dbReference>
<keyword evidence="2" id="KW-1185">Reference proteome</keyword>